<evidence type="ECO:0000313" key="3">
    <source>
        <dbReference type="Proteomes" id="UP000271889"/>
    </source>
</evidence>
<dbReference type="OrthoDB" id="5866372at2759"/>
<evidence type="ECO:0000313" key="2">
    <source>
        <dbReference type="EMBL" id="VDN25059.1"/>
    </source>
</evidence>
<keyword evidence="3" id="KW-1185">Reference proteome</keyword>
<gene>
    <name evidence="2" type="ORF">CGOC_LOCUS9988</name>
</gene>
<organism evidence="2 3">
    <name type="scientific">Cylicostephanus goldi</name>
    <name type="common">Nematode worm</name>
    <dbReference type="NCBI Taxonomy" id="71465"/>
    <lineage>
        <taxon>Eukaryota</taxon>
        <taxon>Metazoa</taxon>
        <taxon>Ecdysozoa</taxon>
        <taxon>Nematoda</taxon>
        <taxon>Chromadorea</taxon>
        <taxon>Rhabditida</taxon>
        <taxon>Rhabditina</taxon>
        <taxon>Rhabditomorpha</taxon>
        <taxon>Strongyloidea</taxon>
        <taxon>Strongylidae</taxon>
        <taxon>Cylicostephanus</taxon>
    </lineage>
</organism>
<dbReference type="EMBL" id="UYRV01109275">
    <property type="protein sequence ID" value="VDN25059.1"/>
    <property type="molecule type" value="Genomic_DNA"/>
</dbReference>
<reference evidence="2 3" key="1">
    <citation type="submission" date="2018-11" db="EMBL/GenBank/DDBJ databases">
        <authorList>
            <consortium name="Pathogen Informatics"/>
        </authorList>
    </citation>
    <scope>NUCLEOTIDE SEQUENCE [LARGE SCALE GENOMIC DNA]</scope>
</reference>
<protein>
    <submittedName>
        <fullName evidence="2">Uncharacterized protein</fullName>
    </submittedName>
</protein>
<accession>A0A3P7Q2H8</accession>
<dbReference type="Proteomes" id="UP000271889">
    <property type="component" value="Unassembled WGS sequence"/>
</dbReference>
<sequence length="147" mass="16707">MPFIEILGVITQEIVNMFGCELPEGKAAIGPIKVTRRVRNFDLNSCVQQISEKDTHQKYKMSDRLNSRVKSERRRIVELEDDLGSANSKCRELSRQLRDANEANDALTRETNSLRARAAVAGDRRFMSLRDMRRIGSIDLLTRGNGV</sequence>
<feature type="coiled-coil region" evidence="1">
    <location>
        <begin position="62"/>
        <end position="117"/>
    </location>
</feature>
<proteinExistence type="predicted"/>
<dbReference type="AlphaFoldDB" id="A0A3P7Q2H8"/>
<evidence type="ECO:0000256" key="1">
    <source>
        <dbReference type="SAM" id="Coils"/>
    </source>
</evidence>
<name>A0A3P7Q2H8_CYLGO</name>
<keyword evidence="1" id="KW-0175">Coiled coil</keyword>